<dbReference type="Proteomes" id="UP001556170">
    <property type="component" value="Unassembled WGS sequence"/>
</dbReference>
<dbReference type="PROSITE" id="PS51318">
    <property type="entry name" value="TAT"/>
    <property type="match status" value="1"/>
</dbReference>
<protein>
    <recommendedName>
        <fullName evidence="3">Twin-arginine translocation signal domain-containing protein</fullName>
    </recommendedName>
</protein>
<accession>A0ABV3QKW7</accession>
<evidence type="ECO:0008006" key="3">
    <source>
        <dbReference type="Google" id="ProtNLM"/>
    </source>
</evidence>
<comment type="caution">
    <text evidence="1">The sequence shown here is derived from an EMBL/GenBank/DDBJ whole genome shotgun (WGS) entry which is preliminary data.</text>
</comment>
<gene>
    <name evidence="1" type="ORF">ABQJ56_03265</name>
</gene>
<evidence type="ECO:0000313" key="1">
    <source>
        <dbReference type="EMBL" id="MEW9623242.1"/>
    </source>
</evidence>
<dbReference type="EMBL" id="JBFOHL010000002">
    <property type="protein sequence ID" value="MEW9623242.1"/>
    <property type="molecule type" value="Genomic_DNA"/>
</dbReference>
<dbReference type="InterPro" id="IPR006311">
    <property type="entry name" value="TAT_signal"/>
</dbReference>
<proteinExistence type="predicted"/>
<evidence type="ECO:0000313" key="2">
    <source>
        <dbReference type="Proteomes" id="UP001556170"/>
    </source>
</evidence>
<sequence length="81" mass="8375">MTDRRQFLKASPPGASALATGKCLDAAGTARQAASVRVASTRDFGSAANEAAWATLGQGGYPDRDAKDQRALIPAKSVFHA</sequence>
<organism evidence="1 2">
    <name type="scientific">Rhodanobacter geophilus</name>
    <dbReference type="NCBI Taxonomy" id="3162488"/>
    <lineage>
        <taxon>Bacteria</taxon>
        <taxon>Pseudomonadati</taxon>
        <taxon>Pseudomonadota</taxon>
        <taxon>Gammaproteobacteria</taxon>
        <taxon>Lysobacterales</taxon>
        <taxon>Rhodanobacteraceae</taxon>
        <taxon>Rhodanobacter</taxon>
    </lineage>
</organism>
<reference evidence="1 2" key="1">
    <citation type="submission" date="2024-06" db="EMBL/GenBank/DDBJ databases">
        <authorList>
            <person name="Woo H."/>
        </authorList>
    </citation>
    <scope>NUCLEOTIDE SEQUENCE [LARGE SCALE GENOMIC DNA]</scope>
    <source>
        <strain evidence="1 2">S2-g</strain>
    </source>
</reference>
<dbReference type="RefSeq" id="WP_367843551.1">
    <property type="nucleotide sequence ID" value="NZ_JBFOHL010000002.1"/>
</dbReference>
<keyword evidence="2" id="KW-1185">Reference proteome</keyword>
<name>A0ABV3QKW7_9GAMM</name>